<reference evidence="1 2" key="1">
    <citation type="submission" date="2024-05" db="EMBL/GenBank/DDBJ databases">
        <title>Genome sequencing of Marine Estuary Bacteria, Pseudoalteromonas distincta strain FA, Psychrobacter proteolyticus strain EA, and Shewanella baltica strain CA.</title>
        <authorList>
            <person name="Dieffenbach S.A."/>
            <person name="Maclea K.S."/>
        </authorList>
    </citation>
    <scope>NUCLEOTIDE SEQUENCE [LARGE SCALE GENOMIC DNA]</scope>
    <source>
        <strain evidence="1 2">EA</strain>
    </source>
</reference>
<comment type="caution">
    <text evidence="1">The sequence shown here is derived from an EMBL/GenBank/DDBJ whole genome shotgun (WGS) entry which is preliminary data.</text>
</comment>
<dbReference type="NCBIfam" id="TIGR02564">
    <property type="entry name" value="cas_Csy1"/>
    <property type="match status" value="1"/>
</dbReference>
<dbReference type="Pfam" id="PF09611">
    <property type="entry name" value="Cas_Csy1"/>
    <property type="match status" value="1"/>
</dbReference>
<sequence length="459" mass="52428">MTDIPPELASNAVNAFLASQYDKKTETEQKQLAKAIEDKEHEKASELKETLADAKDKYSVNNWIADAATRMAKQLNFGTHISKGVHPDAKGDNVSFEVINNLPKTIVGTHSIDSSYIDANGNAAALPLAAFFDFEINETTKIRDFILADNTDFVASLNSDQTLANTYHQTFKEALQNNITEPVTHERNKQTLWVINAYEETDIEQLNYINIVPLYPSVLTHEVYQRINHLKFSDDNKAARDNRFKKTAEQRPYVSLNNLATVQLGGTKPQNVSLLMSKQGGRNYLLPSLPPIIKQDRAFKLSKFANSIFSTGMEYNAREAIQNIFKSINDTRNIVDVRDARKRAIDEVLYQIFAAAEDIRTTLHAGWSTDYELDHIEKLWLDPKRADLDGQAEFKAEREEDDAWHSQIVHRFARWLNTLMQAEFKHIASDFGDAEHLEWEREIEDMKKRYERAGKGVFL</sequence>
<accession>A0ABV0D674</accession>
<protein>
    <submittedName>
        <fullName evidence="1">Type I-F CRISPR-associated protein Csy1</fullName>
    </submittedName>
</protein>
<dbReference type="RefSeq" id="WP_347163340.1">
    <property type="nucleotide sequence ID" value="NZ_JBDLOB010000005.1"/>
</dbReference>
<dbReference type="InterPro" id="IPR013397">
    <property type="entry name" value="CRISPR-assoc_prot_Csy1"/>
</dbReference>
<dbReference type="EMBL" id="JBDLOB010000005">
    <property type="protein sequence ID" value="MEN8626186.1"/>
    <property type="molecule type" value="Genomic_DNA"/>
</dbReference>
<keyword evidence="2" id="KW-1185">Reference proteome</keyword>
<evidence type="ECO:0000313" key="1">
    <source>
        <dbReference type="EMBL" id="MEN8626186.1"/>
    </source>
</evidence>
<evidence type="ECO:0000313" key="2">
    <source>
        <dbReference type="Proteomes" id="UP001414441"/>
    </source>
</evidence>
<name>A0ABV0D674_9GAMM</name>
<proteinExistence type="predicted"/>
<organism evidence="1 2">
    <name type="scientific">Psychrobacter proteolyticus</name>
    <dbReference type="NCBI Taxonomy" id="147825"/>
    <lineage>
        <taxon>Bacteria</taxon>
        <taxon>Pseudomonadati</taxon>
        <taxon>Pseudomonadota</taxon>
        <taxon>Gammaproteobacteria</taxon>
        <taxon>Moraxellales</taxon>
        <taxon>Moraxellaceae</taxon>
        <taxon>Psychrobacter</taxon>
    </lineage>
</organism>
<dbReference type="Proteomes" id="UP001414441">
    <property type="component" value="Unassembled WGS sequence"/>
</dbReference>
<gene>
    <name evidence="1" type="primary">csy1</name>
    <name evidence="1" type="ORF">ABFV72_09200</name>
</gene>